<name>A0ABT4I6W0_9ACTO</name>
<dbReference type="Proteomes" id="UP001072034">
    <property type="component" value="Unassembled WGS sequence"/>
</dbReference>
<evidence type="ECO:0008006" key="3">
    <source>
        <dbReference type="Google" id="ProtNLM"/>
    </source>
</evidence>
<sequence length="136" mass="14634">MTSRANRTAVAVGGLTKTFGRLRAVDGLDLGLAIPAARRHGSRRGELLEPLLVGGRRLRVAGPVSLTMELCKGCWEPSTATWRSRSPGAARWPASCLRRGVTGEDRSVSAGPVTAPTTHLIIPVVREADETERRRL</sequence>
<protein>
    <recommendedName>
        <fullName evidence="3">ABC transporter domain-containing protein</fullName>
    </recommendedName>
</protein>
<evidence type="ECO:0000313" key="2">
    <source>
        <dbReference type="Proteomes" id="UP001072034"/>
    </source>
</evidence>
<accession>A0ABT4I6W0</accession>
<keyword evidence="2" id="KW-1185">Reference proteome</keyword>
<reference evidence="1" key="1">
    <citation type="submission" date="2022-10" db="EMBL/GenBank/DDBJ databases">
        <title>Genome sequence of Actinomyces israelii ATCC 10048.</title>
        <authorList>
            <person name="Watt R.M."/>
            <person name="Tong W.M."/>
        </authorList>
    </citation>
    <scope>NUCLEOTIDE SEQUENCE</scope>
    <source>
        <strain evidence="1">ATCC 10048</strain>
    </source>
</reference>
<gene>
    <name evidence="1" type="ORF">OHJ16_05350</name>
</gene>
<proteinExistence type="predicted"/>
<comment type="caution">
    <text evidence="1">The sequence shown here is derived from an EMBL/GenBank/DDBJ whole genome shotgun (WGS) entry which is preliminary data.</text>
</comment>
<dbReference type="RefSeq" id="WP_268917047.1">
    <property type="nucleotide sequence ID" value="NZ_JAPTMY010000008.1"/>
</dbReference>
<organism evidence="1 2">
    <name type="scientific">Actinomyces israelii</name>
    <dbReference type="NCBI Taxonomy" id="1659"/>
    <lineage>
        <taxon>Bacteria</taxon>
        <taxon>Bacillati</taxon>
        <taxon>Actinomycetota</taxon>
        <taxon>Actinomycetes</taxon>
        <taxon>Actinomycetales</taxon>
        <taxon>Actinomycetaceae</taxon>
        <taxon>Actinomyces</taxon>
    </lineage>
</organism>
<evidence type="ECO:0000313" key="1">
    <source>
        <dbReference type="EMBL" id="MCZ0857467.1"/>
    </source>
</evidence>
<dbReference type="EMBL" id="JAPTMY010000008">
    <property type="protein sequence ID" value="MCZ0857467.1"/>
    <property type="molecule type" value="Genomic_DNA"/>
</dbReference>